<dbReference type="AlphaFoldDB" id="A0A7T3A8A5"/>
<evidence type="ECO:0000313" key="4">
    <source>
        <dbReference type="Proteomes" id="UP000594836"/>
    </source>
</evidence>
<evidence type="ECO:0000256" key="2">
    <source>
        <dbReference type="SAM" id="MobiDB-lite"/>
    </source>
</evidence>
<sequence length="229" mass="25743">MTMYQEFIPQGPNRTPSPTSKIDRTQILDPKDFWRDPMTCPDWPALTGNMRYDGARGKAGAEARLNAIGVHLNRGEGALRMPTPDEREKQFAATFRRTGAPWHAMGIVNLSPLGMMVENDAHLMAEACHIRGYLRKLEIVEAREADAAKERKLAEARQTLAEYRRDVPDEIEEYERLAEAAARHKQRIEDERAFDRSRAIRDHVATLHSAAVRAAHTLGLGVPDAPAIL</sequence>
<proteinExistence type="predicted"/>
<dbReference type="Proteomes" id="UP000594836">
    <property type="component" value="Chromosome"/>
</dbReference>
<gene>
    <name evidence="3" type="ORF">I6G38_14015</name>
</gene>
<feature type="coiled-coil region" evidence="1">
    <location>
        <begin position="137"/>
        <end position="191"/>
    </location>
</feature>
<feature type="region of interest" description="Disordered" evidence="2">
    <location>
        <begin position="1"/>
        <end position="22"/>
    </location>
</feature>
<protein>
    <submittedName>
        <fullName evidence="3">Uncharacterized protein</fullName>
    </submittedName>
</protein>
<name>A0A7T3A8A5_SPHPI</name>
<evidence type="ECO:0000313" key="3">
    <source>
        <dbReference type="EMBL" id="QPT07891.1"/>
    </source>
</evidence>
<reference evidence="3 4" key="1">
    <citation type="submission" date="2020-12" db="EMBL/GenBank/DDBJ databases">
        <title>FDA dAtabase for Regulatory Grade micrObial Sequences (FDA-ARGOS): Supporting development and validation of Infectious Disease Dx tests.</title>
        <authorList>
            <person name="Sproer C."/>
            <person name="Gronow S."/>
            <person name="Severitt S."/>
            <person name="Schroder I."/>
            <person name="Tallon L."/>
            <person name="Sadzewicz L."/>
            <person name="Zhao X."/>
            <person name="Boylan J."/>
            <person name="Ott S."/>
            <person name="Bowen H."/>
            <person name="Vavikolanu K."/>
            <person name="Mehta A."/>
            <person name="Aluvathingal J."/>
            <person name="Nadendla S."/>
            <person name="Lowell S."/>
            <person name="Myers T."/>
            <person name="Yan Y."/>
            <person name="Sichtig H."/>
        </authorList>
    </citation>
    <scope>NUCLEOTIDE SEQUENCE [LARGE SCALE GENOMIC DNA]</scope>
    <source>
        <strain evidence="3 4">FDAARGOS_881</strain>
    </source>
</reference>
<organism evidence="3 4">
    <name type="scientific">Sphingomonas paucimobilis</name>
    <name type="common">Pseudomonas paucimobilis</name>
    <dbReference type="NCBI Taxonomy" id="13689"/>
    <lineage>
        <taxon>Bacteria</taxon>
        <taxon>Pseudomonadati</taxon>
        <taxon>Pseudomonadota</taxon>
        <taxon>Alphaproteobacteria</taxon>
        <taxon>Sphingomonadales</taxon>
        <taxon>Sphingomonadaceae</taxon>
        <taxon>Sphingomonas</taxon>
    </lineage>
</organism>
<accession>A0A7T3A8A5</accession>
<dbReference type="EMBL" id="CP065713">
    <property type="protein sequence ID" value="QPT07891.1"/>
    <property type="molecule type" value="Genomic_DNA"/>
</dbReference>
<evidence type="ECO:0000256" key="1">
    <source>
        <dbReference type="SAM" id="Coils"/>
    </source>
</evidence>
<keyword evidence="1" id="KW-0175">Coiled coil</keyword>
<dbReference type="RefSeq" id="WP_161797737.1">
    <property type="nucleotide sequence ID" value="NZ_CAMKZA010000001.1"/>
</dbReference>